<keyword evidence="5" id="KW-1185">Reference proteome</keyword>
<keyword evidence="2" id="KW-0012">Acyltransferase</keyword>
<dbReference type="InterPro" id="IPR050832">
    <property type="entry name" value="Bact_Acetyltransf"/>
</dbReference>
<dbReference type="CDD" id="cd04301">
    <property type="entry name" value="NAT_SF"/>
    <property type="match status" value="1"/>
</dbReference>
<accession>A0A1Y2BHY1</accession>
<comment type="caution">
    <text evidence="4">The sequence shown here is derived from an EMBL/GenBank/DDBJ whole genome shotgun (WGS) entry which is preliminary data.</text>
</comment>
<proteinExistence type="predicted"/>
<dbReference type="PANTHER" id="PTHR43877">
    <property type="entry name" value="AMINOALKYLPHOSPHONATE N-ACETYLTRANSFERASE-RELATED-RELATED"/>
    <property type="match status" value="1"/>
</dbReference>
<protein>
    <submittedName>
        <fullName evidence="4">GNAT family</fullName>
    </submittedName>
</protein>
<dbReference type="EMBL" id="MCOG01000156">
    <property type="protein sequence ID" value="ORY34388.1"/>
    <property type="molecule type" value="Genomic_DNA"/>
</dbReference>
<name>A0A1Y2BHY1_9FUNG</name>
<dbReference type="GO" id="GO:0016747">
    <property type="term" value="F:acyltransferase activity, transferring groups other than amino-acyl groups"/>
    <property type="evidence" value="ECO:0007669"/>
    <property type="project" value="InterPro"/>
</dbReference>
<keyword evidence="1" id="KW-0808">Transferase</keyword>
<dbReference type="AlphaFoldDB" id="A0A1Y2BHY1"/>
<evidence type="ECO:0000256" key="2">
    <source>
        <dbReference type="ARBA" id="ARBA00023315"/>
    </source>
</evidence>
<dbReference type="PROSITE" id="PS51186">
    <property type="entry name" value="GNAT"/>
    <property type="match status" value="1"/>
</dbReference>
<reference evidence="4 5" key="1">
    <citation type="submission" date="2016-08" db="EMBL/GenBank/DDBJ databases">
        <title>A Parts List for Fungal Cellulosomes Revealed by Comparative Genomics.</title>
        <authorList>
            <consortium name="DOE Joint Genome Institute"/>
            <person name="Haitjema C.H."/>
            <person name="Gilmore S.P."/>
            <person name="Henske J.K."/>
            <person name="Solomon K.V."/>
            <person name="De Groot R."/>
            <person name="Kuo A."/>
            <person name="Mondo S.J."/>
            <person name="Salamov A.A."/>
            <person name="Labutti K."/>
            <person name="Zhao Z."/>
            <person name="Chiniquy J."/>
            <person name="Barry K."/>
            <person name="Brewer H.M."/>
            <person name="Purvine S.O."/>
            <person name="Wright A.T."/>
            <person name="Boxma B."/>
            <person name="Van Alen T."/>
            <person name="Hackstein J.H."/>
            <person name="Baker S.E."/>
            <person name="Grigoriev I.V."/>
            <person name="O'Malley M.A."/>
        </authorList>
    </citation>
    <scope>NUCLEOTIDE SEQUENCE [LARGE SCALE GENOMIC DNA]</scope>
    <source>
        <strain evidence="4 5">G1</strain>
    </source>
</reference>
<evidence type="ECO:0000256" key="1">
    <source>
        <dbReference type="ARBA" id="ARBA00022679"/>
    </source>
</evidence>
<evidence type="ECO:0000259" key="3">
    <source>
        <dbReference type="PROSITE" id="PS51186"/>
    </source>
</evidence>
<dbReference type="InterPro" id="IPR016181">
    <property type="entry name" value="Acyl_CoA_acyltransferase"/>
</dbReference>
<dbReference type="SUPFAM" id="SSF55729">
    <property type="entry name" value="Acyl-CoA N-acyltransferases (Nat)"/>
    <property type="match status" value="1"/>
</dbReference>
<dbReference type="Proteomes" id="UP000193920">
    <property type="component" value="Unassembled WGS sequence"/>
</dbReference>
<feature type="domain" description="N-acetyltransferase" evidence="3">
    <location>
        <begin position="3"/>
        <end position="150"/>
    </location>
</feature>
<dbReference type="Pfam" id="PF00583">
    <property type="entry name" value="Acetyltransf_1"/>
    <property type="match status" value="1"/>
</dbReference>
<gene>
    <name evidence="4" type="ORF">LY90DRAFT_705013</name>
</gene>
<sequence length="150" mass="17046">MEIIYKKLTKKELDTFIQMRIRQLREEGAKEDIDLVPALKDYYTRHMADGTFVSWLAMDGEEIIGTSGMSFVEKPPYFGCPSGKIGLLSSMFTNPNYRRRGIAKELLTRVVAEAKEYGCGTVQITASDMGVLLYTNFGFVKNGNFMQYKL</sequence>
<dbReference type="InterPro" id="IPR000182">
    <property type="entry name" value="GNAT_dom"/>
</dbReference>
<dbReference type="Gene3D" id="3.40.630.30">
    <property type="match status" value="1"/>
</dbReference>
<evidence type="ECO:0000313" key="5">
    <source>
        <dbReference type="Proteomes" id="UP000193920"/>
    </source>
</evidence>
<evidence type="ECO:0000313" key="4">
    <source>
        <dbReference type="EMBL" id="ORY34388.1"/>
    </source>
</evidence>
<dbReference type="OrthoDB" id="410198at2759"/>
<organism evidence="4 5">
    <name type="scientific">Neocallimastix californiae</name>
    <dbReference type="NCBI Taxonomy" id="1754190"/>
    <lineage>
        <taxon>Eukaryota</taxon>
        <taxon>Fungi</taxon>
        <taxon>Fungi incertae sedis</taxon>
        <taxon>Chytridiomycota</taxon>
        <taxon>Chytridiomycota incertae sedis</taxon>
        <taxon>Neocallimastigomycetes</taxon>
        <taxon>Neocallimastigales</taxon>
        <taxon>Neocallimastigaceae</taxon>
        <taxon>Neocallimastix</taxon>
    </lineage>
</organism>